<sequence>MESSAEGIVWPSFYRREWSSDREAVAGFWQKSRNGAAAQCSAGLRRDSRDFSPSPLSPPYGIAGKKDEAYKLCFQKQRIAYAYSSLFCSGCLSSFGEVHGKGGTMIEREDCERGSDSCNCIRTKAAKAKTGAIISCVILVLVGLPNSEMLVESSLYGWK</sequence>
<evidence type="ECO:0000313" key="1">
    <source>
        <dbReference type="EMBL" id="PKU71690.1"/>
    </source>
</evidence>
<name>A0A2I0W7R8_9ASPA</name>
<dbReference type="EMBL" id="KZ502877">
    <property type="protein sequence ID" value="PKU71690.1"/>
    <property type="molecule type" value="Genomic_DNA"/>
</dbReference>
<proteinExistence type="predicted"/>
<protein>
    <submittedName>
        <fullName evidence="1">Uncharacterized protein</fullName>
    </submittedName>
</protein>
<keyword evidence="2" id="KW-1185">Reference proteome</keyword>
<reference evidence="1 2" key="1">
    <citation type="journal article" date="2016" name="Sci. Rep.">
        <title>The Dendrobium catenatum Lindl. genome sequence provides insights into polysaccharide synthase, floral development and adaptive evolution.</title>
        <authorList>
            <person name="Zhang G.Q."/>
            <person name="Xu Q."/>
            <person name="Bian C."/>
            <person name="Tsai W.C."/>
            <person name="Yeh C.M."/>
            <person name="Liu K.W."/>
            <person name="Yoshida K."/>
            <person name="Zhang L.S."/>
            <person name="Chang S.B."/>
            <person name="Chen F."/>
            <person name="Shi Y."/>
            <person name="Su Y.Y."/>
            <person name="Zhang Y.Q."/>
            <person name="Chen L.J."/>
            <person name="Yin Y."/>
            <person name="Lin M."/>
            <person name="Huang H."/>
            <person name="Deng H."/>
            <person name="Wang Z.W."/>
            <person name="Zhu S.L."/>
            <person name="Zhao X."/>
            <person name="Deng C."/>
            <person name="Niu S.C."/>
            <person name="Huang J."/>
            <person name="Wang M."/>
            <person name="Liu G.H."/>
            <person name="Yang H.J."/>
            <person name="Xiao X.J."/>
            <person name="Hsiao Y.Y."/>
            <person name="Wu W.L."/>
            <person name="Chen Y.Y."/>
            <person name="Mitsuda N."/>
            <person name="Ohme-Takagi M."/>
            <person name="Luo Y.B."/>
            <person name="Van de Peer Y."/>
            <person name="Liu Z.J."/>
        </authorList>
    </citation>
    <scope>NUCLEOTIDE SEQUENCE [LARGE SCALE GENOMIC DNA]</scope>
    <source>
        <tissue evidence="1">The whole plant</tissue>
    </source>
</reference>
<organism evidence="1 2">
    <name type="scientific">Dendrobium catenatum</name>
    <dbReference type="NCBI Taxonomy" id="906689"/>
    <lineage>
        <taxon>Eukaryota</taxon>
        <taxon>Viridiplantae</taxon>
        <taxon>Streptophyta</taxon>
        <taxon>Embryophyta</taxon>
        <taxon>Tracheophyta</taxon>
        <taxon>Spermatophyta</taxon>
        <taxon>Magnoliopsida</taxon>
        <taxon>Liliopsida</taxon>
        <taxon>Asparagales</taxon>
        <taxon>Orchidaceae</taxon>
        <taxon>Epidendroideae</taxon>
        <taxon>Malaxideae</taxon>
        <taxon>Dendrobiinae</taxon>
        <taxon>Dendrobium</taxon>
    </lineage>
</organism>
<dbReference type="AlphaFoldDB" id="A0A2I0W7R8"/>
<evidence type="ECO:0000313" key="2">
    <source>
        <dbReference type="Proteomes" id="UP000233837"/>
    </source>
</evidence>
<accession>A0A2I0W7R8</accession>
<reference evidence="1 2" key="2">
    <citation type="journal article" date="2017" name="Nature">
        <title>The Apostasia genome and the evolution of orchids.</title>
        <authorList>
            <person name="Zhang G.Q."/>
            <person name="Liu K.W."/>
            <person name="Li Z."/>
            <person name="Lohaus R."/>
            <person name="Hsiao Y.Y."/>
            <person name="Niu S.C."/>
            <person name="Wang J.Y."/>
            <person name="Lin Y.C."/>
            <person name="Xu Q."/>
            <person name="Chen L.J."/>
            <person name="Yoshida K."/>
            <person name="Fujiwara S."/>
            <person name="Wang Z.W."/>
            <person name="Zhang Y.Q."/>
            <person name="Mitsuda N."/>
            <person name="Wang M."/>
            <person name="Liu G.H."/>
            <person name="Pecoraro L."/>
            <person name="Huang H.X."/>
            <person name="Xiao X.J."/>
            <person name="Lin M."/>
            <person name="Wu X.Y."/>
            <person name="Wu W.L."/>
            <person name="Chen Y.Y."/>
            <person name="Chang S.B."/>
            <person name="Sakamoto S."/>
            <person name="Ohme-Takagi M."/>
            <person name="Yagi M."/>
            <person name="Zeng S.J."/>
            <person name="Shen C.Y."/>
            <person name="Yeh C.M."/>
            <person name="Luo Y.B."/>
            <person name="Tsai W.C."/>
            <person name="Van de Peer Y."/>
            <person name="Liu Z.J."/>
        </authorList>
    </citation>
    <scope>NUCLEOTIDE SEQUENCE [LARGE SCALE GENOMIC DNA]</scope>
    <source>
        <tissue evidence="1">The whole plant</tissue>
    </source>
</reference>
<dbReference type="Proteomes" id="UP000233837">
    <property type="component" value="Unassembled WGS sequence"/>
</dbReference>
<gene>
    <name evidence="1" type="ORF">MA16_Dca004532</name>
</gene>